<dbReference type="SUPFAM" id="SSF52172">
    <property type="entry name" value="CheY-like"/>
    <property type="match status" value="1"/>
</dbReference>
<dbReference type="AlphaFoldDB" id="A0A974PXD4"/>
<evidence type="ECO:0000256" key="1">
    <source>
        <dbReference type="PROSITE-ProRule" id="PRU00169"/>
    </source>
</evidence>
<dbReference type="InterPro" id="IPR025669">
    <property type="entry name" value="AAA_dom"/>
</dbReference>
<dbReference type="GO" id="GO:0005829">
    <property type="term" value="C:cytosol"/>
    <property type="evidence" value="ECO:0007669"/>
    <property type="project" value="TreeGrafter"/>
</dbReference>
<dbReference type="InterPro" id="IPR027417">
    <property type="entry name" value="P-loop_NTPase"/>
</dbReference>
<dbReference type="PANTHER" id="PTHR43384:SF13">
    <property type="entry name" value="SLR0110 PROTEIN"/>
    <property type="match status" value="1"/>
</dbReference>
<keyword evidence="4" id="KW-1185">Reference proteome</keyword>
<dbReference type="KEGG" id="ares:IWH25_14290"/>
<dbReference type="GO" id="GO:0005524">
    <property type="term" value="F:ATP binding"/>
    <property type="evidence" value="ECO:0007669"/>
    <property type="project" value="TreeGrafter"/>
</dbReference>
<dbReference type="GO" id="GO:0009898">
    <property type="term" value="C:cytoplasmic side of plasma membrane"/>
    <property type="evidence" value="ECO:0007669"/>
    <property type="project" value="TreeGrafter"/>
</dbReference>
<dbReference type="GO" id="GO:0016887">
    <property type="term" value="F:ATP hydrolysis activity"/>
    <property type="evidence" value="ECO:0007669"/>
    <property type="project" value="TreeGrafter"/>
</dbReference>
<dbReference type="InterPro" id="IPR011006">
    <property type="entry name" value="CheY-like_superfamily"/>
</dbReference>
<dbReference type="InterPro" id="IPR001789">
    <property type="entry name" value="Sig_transdc_resp-reg_receiver"/>
</dbReference>
<dbReference type="GO" id="GO:0051782">
    <property type="term" value="P:negative regulation of cell division"/>
    <property type="evidence" value="ECO:0007669"/>
    <property type="project" value="TreeGrafter"/>
</dbReference>
<evidence type="ECO:0000313" key="4">
    <source>
        <dbReference type="Proteomes" id="UP000663444"/>
    </source>
</evidence>
<dbReference type="Gene3D" id="3.40.50.2300">
    <property type="match status" value="1"/>
</dbReference>
<dbReference type="SUPFAM" id="SSF52540">
    <property type="entry name" value="P-loop containing nucleoside triphosphate hydrolases"/>
    <property type="match status" value="1"/>
</dbReference>
<evidence type="ECO:0000259" key="2">
    <source>
        <dbReference type="PROSITE" id="PS50110"/>
    </source>
</evidence>
<dbReference type="GO" id="GO:0000160">
    <property type="term" value="P:phosphorelay signal transduction system"/>
    <property type="evidence" value="ECO:0007669"/>
    <property type="project" value="InterPro"/>
</dbReference>
<name>A0A974PXD4_9RHOO</name>
<gene>
    <name evidence="3" type="ORF">IWH25_14290</name>
</gene>
<protein>
    <submittedName>
        <fullName evidence="3">AAA family ATPase</fullName>
    </submittedName>
</protein>
<dbReference type="InterPro" id="IPR050625">
    <property type="entry name" value="ParA/MinD_ATPase"/>
</dbReference>
<dbReference type="PROSITE" id="PS50110">
    <property type="entry name" value="RESPONSE_REGULATORY"/>
    <property type="match status" value="1"/>
</dbReference>
<dbReference type="Pfam" id="PF13614">
    <property type="entry name" value="AAA_31"/>
    <property type="match status" value="1"/>
</dbReference>
<sequence length="388" mass="41704">MNLVVVSNTRQTLREICANLDAMEESIEVTPIEGGLDDLANIPAHQDPEVMILDCSGGGCGQLERVEQLRQLYPDMALILVSENPAPDFLLGAMRAGVREVLPLPATTPSLAAALGRLVRKANGAERRRGRILTFVGCKGGAGTSFLAANLAFVLSERAQKVLLLDLNLQFGDAALFVSDQKSTKTIADLAEEIHRVDAAFLASSVVHVTGTFDVLAAPEDPARALAVKAEHVDTLLRLARHQYDFVVIDAGRGLDAVSLRALDHADVIYPVLQLTLPFIRDAKRLVDAFRSLDYSRDKVRMIVNRYQKGGDIGLADVQKSLGYAAAHVIPNQFDAVASSVNQGVPVLKLAPASTVSKALLDIAATLTDIESNNVVRGGWLGRFLGRS</sequence>
<organism evidence="3 4">
    <name type="scientific">Azospira restricta</name>
    <dbReference type="NCBI Taxonomy" id="404405"/>
    <lineage>
        <taxon>Bacteria</taxon>
        <taxon>Pseudomonadati</taxon>
        <taxon>Pseudomonadota</taxon>
        <taxon>Betaproteobacteria</taxon>
        <taxon>Rhodocyclales</taxon>
        <taxon>Rhodocyclaceae</taxon>
        <taxon>Azospira</taxon>
    </lineage>
</organism>
<keyword evidence="1" id="KW-0597">Phosphoprotein</keyword>
<dbReference type="RefSeq" id="WP_203386446.1">
    <property type="nucleotide sequence ID" value="NZ_CP064781.1"/>
</dbReference>
<proteinExistence type="predicted"/>
<dbReference type="Proteomes" id="UP000663444">
    <property type="component" value="Chromosome"/>
</dbReference>
<feature type="domain" description="Response regulatory" evidence="2">
    <location>
        <begin position="2"/>
        <end position="119"/>
    </location>
</feature>
<dbReference type="EMBL" id="CP064781">
    <property type="protein sequence ID" value="QRJ62916.1"/>
    <property type="molecule type" value="Genomic_DNA"/>
</dbReference>
<feature type="modified residue" description="4-aspartylphosphate" evidence="1">
    <location>
        <position position="54"/>
    </location>
</feature>
<reference evidence="3" key="1">
    <citation type="submission" date="2020-11" db="EMBL/GenBank/DDBJ databases">
        <title>Azospira restricta DSM 18626 genome sequence.</title>
        <authorList>
            <person name="Moe W.M."/>
        </authorList>
    </citation>
    <scope>NUCLEOTIDE SEQUENCE</scope>
    <source>
        <strain evidence="3">DSM 18626</strain>
    </source>
</reference>
<dbReference type="Gene3D" id="3.40.50.300">
    <property type="entry name" value="P-loop containing nucleotide triphosphate hydrolases"/>
    <property type="match status" value="1"/>
</dbReference>
<accession>A0A974PXD4</accession>
<evidence type="ECO:0000313" key="3">
    <source>
        <dbReference type="EMBL" id="QRJ62916.1"/>
    </source>
</evidence>
<dbReference type="PANTHER" id="PTHR43384">
    <property type="entry name" value="SEPTUM SITE-DETERMINING PROTEIN MIND HOMOLOG, CHLOROPLASTIC-RELATED"/>
    <property type="match status" value="1"/>
</dbReference>